<feature type="compositionally biased region" description="Polar residues" evidence="1">
    <location>
        <begin position="416"/>
        <end position="451"/>
    </location>
</feature>
<feature type="compositionally biased region" description="Polar residues" evidence="1">
    <location>
        <begin position="510"/>
        <end position="531"/>
    </location>
</feature>
<feature type="compositionally biased region" description="Polar residues" evidence="1">
    <location>
        <begin position="472"/>
        <end position="487"/>
    </location>
</feature>
<feature type="compositionally biased region" description="Low complexity" evidence="1">
    <location>
        <begin position="730"/>
        <end position="748"/>
    </location>
</feature>
<reference evidence="2 3" key="1">
    <citation type="journal article" date="2021" name="Elife">
        <title>Chloroplast acquisition without the gene transfer in kleptoplastic sea slugs, Plakobranchus ocellatus.</title>
        <authorList>
            <person name="Maeda T."/>
            <person name="Takahashi S."/>
            <person name="Yoshida T."/>
            <person name="Shimamura S."/>
            <person name="Takaki Y."/>
            <person name="Nagai Y."/>
            <person name="Toyoda A."/>
            <person name="Suzuki Y."/>
            <person name="Arimoto A."/>
            <person name="Ishii H."/>
            <person name="Satoh N."/>
            <person name="Nishiyama T."/>
            <person name="Hasebe M."/>
            <person name="Maruyama T."/>
            <person name="Minagawa J."/>
            <person name="Obokata J."/>
            <person name="Shigenobu S."/>
        </authorList>
    </citation>
    <scope>NUCLEOTIDE SEQUENCE [LARGE SCALE GENOMIC DNA]</scope>
</reference>
<feature type="region of interest" description="Disordered" evidence="1">
    <location>
        <begin position="730"/>
        <end position="795"/>
    </location>
</feature>
<gene>
    <name evidence="2" type="ORF">PoB_005374400</name>
</gene>
<feature type="region of interest" description="Disordered" evidence="1">
    <location>
        <begin position="646"/>
        <end position="696"/>
    </location>
</feature>
<keyword evidence="3" id="KW-1185">Reference proteome</keyword>
<feature type="compositionally biased region" description="Pro residues" evidence="1">
    <location>
        <begin position="673"/>
        <end position="691"/>
    </location>
</feature>
<protein>
    <submittedName>
        <fullName evidence="2">Choline binding protein a</fullName>
    </submittedName>
</protein>
<organism evidence="2 3">
    <name type="scientific">Plakobranchus ocellatus</name>
    <dbReference type="NCBI Taxonomy" id="259542"/>
    <lineage>
        <taxon>Eukaryota</taxon>
        <taxon>Metazoa</taxon>
        <taxon>Spiralia</taxon>
        <taxon>Lophotrochozoa</taxon>
        <taxon>Mollusca</taxon>
        <taxon>Gastropoda</taxon>
        <taxon>Heterobranchia</taxon>
        <taxon>Euthyneura</taxon>
        <taxon>Panpulmonata</taxon>
        <taxon>Sacoglossa</taxon>
        <taxon>Placobranchoidea</taxon>
        <taxon>Plakobranchidae</taxon>
        <taxon>Plakobranchus</taxon>
    </lineage>
</organism>
<dbReference type="EMBL" id="BLXT01005898">
    <property type="protein sequence ID" value="GFO27239.1"/>
    <property type="molecule type" value="Genomic_DNA"/>
</dbReference>
<accession>A0AAV4C969</accession>
<dbReference type="Proteomes" id="UP000735302">
    <property type="component" value="Unassembled WGS sequence"/>
</dbReference>
<feature type="region of interest" description="Disordered" evidence="1">
    <location>
        <begin position="105"/>
        <end position="182"/>
    </location>
</feature>
<comment type="caution">
    <text evidence="2">The sequence shown here is derived from an EMBL/GenBank/DDBJ whole genome shotgun (WGS) entry which is preliminary data.</text>
</comment>
<evidence type="ECO:0000313" key="2">
    <source>
        <dbReference type="EMBL" id="GFO27239.1"/>
    </source>
</evidence>
<sequence>MDTNPNLDALLERLRKSGKVASETYARALNRSDQKRFNNKEVLERHCGLSSQDHENLSLNKSIEEYLESESEQQEVKDSETERKEPTRTILKCFFASCSKQQLSPADRRHLRSFHKGVLPKKEKKKRKRKSDPDTIEDSVFSHANRGDERDDSKEIMKKDRTNEQHPFPNSLDHDAFDIDSSAYPSNKNREDYFLSSSSGGFLSKTKEESHNLQNPHVQDTGAFLVHIDHDSFSLKTDRVSKPHQYQAPQVHLKNDSPLAYYEIVGDTYIDPDFQSKKDSFHVEQQLSQTVIGNGSSHVNQNKYQLFEDNMTDQVTQHAESSQILQSSKSDHTHKSIKGNQTVEYAVNNQVAHSVTNISPVNKSDHTTLSSKSNQIAQSGLDNHSTHLIKSIESILSSSSKSSAISGPGKIISIKQVDSSSHTIQSGESSRITEPVQSEENAPHIENNTPTAGFHKGTENTFRKQRHHTHLNKSNVTDKPNESNVASSVDHAGSKTDQHFHPIGPHESDTSSQDASSQKFHIRNVKNSYISQKEEARYLSQTKDGKSKSDPELTENDTETGEDFSLCRSLPTGKTSQGHEGKETPFCKDDLSILRTRLSRHSCKPWLNLHTLQYGLHCDFPIPICYCKFSPSCGLQCPCSHESPESTEVPDLIVPEDSPETQPTEVVEILSPPDSPKPPDPPHSPESPHSPHPCDSRGSSHSPHLCDSCGSPHSPHPCHSRGSPHSPHSCHSCDRPCSPNSPHSPHSYHSFDRLYSPGSNHSLHPSHSFDPPYSPDFPDPLKPVDSFIQPKSSQNLDISRSFARQSWVWKTMKGNDFVSK</sequence>
<feature type="compositionally biased region" description="Acidic residues" evidence="1">
    <location>
        <begin position="552"/>
        <end position="562"/>
    </location>
</feature>
<feature type="compositionally biased region" description="Basic and acidic residues" evidence="1">
    <location>
        <begin position="577"/>
        <end position="586"/>
    </location>
</feature>
<evidence type="ECO:0000256" key="1">
    <source>
        <dbReference type="SAM" id="MobiDB-lite"/>
    </source>
</evidence>
<feature type="compositionally biased region" description="Pro residues" evidence="1">
    <location>
        <begin position="772"/>
        <end position="781"/>
    </location>
</feature>
<feature type="region of interest" description="Disordered" evidence="1">
    <location>
        <begin position="357"/>
        <end position="378"/>
    </location>
</feature>
<feature type="compositionally biased region" description="Basic and acidic residues" evidence="1">
    <location>
        <begin position="145"/>
        <end position="164"/>
    </location>
</feature>
<dbReference type="AlphaFoldDB" id="A0AAV4C969"/>
<name>A0AAV4C969_9GAST</name>
<feature type="compositionally biased region" description="Basic and acidic residues" evidence="1">
    <location>
        <begin position="532"/>
        <end position="551"/>
    </location>
</feature>
<feature type="compositionally biased region" description="Basic residues" evidence="1">
    <location>
        <begin position="109"/>
        <end position="130"/>
    </location>
</feature>
<proteinExistence type="predicted"/>
<feature type="region of interest" description="Disordered" evidence="1">
    <location>
        <begin position="416"/>
        <end position="586"/>
    </location>
</feature>
<evidence type="ECO:0000313" key="3">
    <source>
        <dbReference type="Proteomes" id="UP000735302"/>
    </source>
</evidence>
<feature type="compositionally biased region" description="Basic and acidic residues" evidence="1">
    <location>
        <begin position="492"/>
        <end position="509"/>
    </location>
</feature>